<protein>
    <submittedName>
        <fullName evidence="2">Uncharacterized protein</fullName>
    </submittedName>
</protein>
<feature type="compositionally biased region" description="Basic and acidic residues" evidence="1">
    <location>
        <begin position="115"/>
        <end position="132"/>
    </location>
</feature>
<accession>X0VIU2</accession>
<evidence type="ECO:0000256" key="1">
    <source>
        <dbReference type="SAM" id="MobiDB-lite"/>
    </source>
</evidence>
<dbReference type="EMBL" id="BARS01027363">
    <property type="protein sequence ID" value="GAG11117.1"/>
    <property type="molecule type" value="Genomic_DNA"/>
</dbReference>
<feature type="region of interest" description="Disordered" evidence="1">
    <location>
        <begin position="115"/>
        <end position="162"/>
    </location>
</feature>
<dbReference type="InterPro" id="IPR043502">
    <property type="entry name" value="DNA/RNA_pol_sf"/>
</dbReference>
<name>X0VIU2_9ZZZZ</name>
<gene>
    <name evidence="2" type="ORF">S01H1_42992</name>
</gene>
<feature type="compositionally biased region" description="Low complexity" evidence="1">
    <location>
        <begin position="146"/>
        <end position="162"/>
    </location>
</feature>
<dbReference type="Gene3D" id="3.10.10.10">
    <property type="entry name" value="HIV Type 1 Reverse Transcriptase, subunit A, domain 1"/>
    <property type="match status" value="1"/>
</dbReference>
<comment type="caution">
    <text evidence="2">The sequence shown here is derived from an EMBL/GenBank/DDBJ whole genome shotgun (WGS) entry which is preliminary data.</text>
</comment>
<sequence>ALSDSDIAAMFQEKPLKFTTISEELSDEQPRSLRRFLVRHRNTFALNDKNPGVINAAAVTIDTKDRPPGAFPLRPTMPHMRPVLEAHVNEMLKYGIIRHSESPWAAALLLIEEPQVPKEHQQHQQQEQREAWSHNQARTPEPWTKSTSSRRVSSLESHTLSP</sequence>
<organism evidence="2">
    <name type="scientific">marine sediment metagenome</name>
    <dbReference type="NCBI Taxonomy" id="412755"/>
    <lineage>
        <taxon>unclassified sequences</taxon>
        <taxon>metagenomes</taxon>
        <taxon>ecological metagenomes</taxon>
    </lineage>
</organism>
<reference evidence="2" key="1">
    <citation type="journal article" date="2014" name="Front. Microbiol.">
        <title>High frequency of phylogenetically diverse reductive dehalogenase-homologous genes in deep subseafloor sedimentary metagenomes.</title>
        <authorList>
            <person name="Kawai M."/>
            <person name="Futagami T."/>
            <person name="Toyoda A."/>
            <person name="Takaki Y."/>
            <person name="Nishi S."/>
            <person name="Hori S."/>
            <person name="Arai W."/>
            <person name="Tsubouchi T."/>
            <person name="Morono Y."/>
            <person name="Uchiyama I."/>
            <person name="Ito T."/>
            <person name="Fujiyama A."/>
            <person name="Inagaki F."/>
            <person name="Takami H."/>
        </authorList>
    </citation>
    <scope>NUCLEOTIDE SEQUENCE</scope>
    <source>
        <strain evidence="2">Expedition CK06-06</strain>
    </source>
</reference>
<evidence type="ECO:0000313" key="2">
    <source>
        <dbReference type="EMBL" id="GAG11117.1"/>
    </source>
</evidence>
<proteinExistence type="predicted"/>
<dbReference type="SUPFAM" id="SSF56672">
    <property type="entry name" value="DNA/RNA polymerases"/>
    <property type="match status" value="1"/>
</dbReference>
<feature type="non-terminal residue" evidence="2">
    <location>
        <position position="1"/>
    </location>
</feature>
<dbReference type="AlphaFoldDB" id="X0VIU2"/>